<protein>
    <submittedName>
        <fullName evidence="2">Uncharacterized protein</fullName>
    </submittedName>
</protein>
<evidence type="ECO:0000313" key="3">
    <source>
        <dbReference type="Proteomes" id="UP000076927"/>
    </source>
</evidence>
<feature type="transmembrane region" description="Helical" evidence="1">
    <location>
        <begin position="85"/>
        <end position="111"/>
    </location>
</feature>
<keyword evidence="1" id="KW-0812">Transmembrane</keyword>
<accession>A0A172TMI3</accession>
<feature type="transmembrane region" description="Helical" evidence="1">
    <location>
        <begin position="123"/>
        <end position="143"/>
    </location>
</feature>
<organism evidence="2 3">
    <name type="scientific">Paenibacillus swuensis</name>
    <dbReference type="NCBI Taxonomy" id="1178515"/>
    <lineage>
        <taxon>Bacteria</taxon>
        <taxon>Bacillati</taxon>
        <taxon>Bacillota</taxon>
        <taxon>Bacilli</taxon>
        <taxon>Bacillales</taxon>
        <taxon>Paenibacillaceae</taxon>
        <taxon>Paenibacillus</taxon>
    </lineage>
</organism>
<dbReference type="KEGG" id="pswu:SY83_20360"/>
<dbReference type="EMBL" id="CP011388">
    <property type="protein sequence ID" value="ANE48251.1"/>
    <property type="molecule type" value="Genomic_DNA"/>
</dbReference>
<keyword evidence="1" id="KW-0472">Membrane</keyword>
<feature type="transmembrane region" description="Helical" evidence="1">
    <location>
        <begin position="52"/>
        <end position="73"/>
    </location>
</feature>
<dbReference type="RefSeq" id="WP_068609875.1">
    <property type="nucleotide sequence ID" value="NZ_CP011388.1"/>
</dbReference>
<dbReference type="STRING" id="1178515.SY83_20360"/>
<dbReference type="Proteomes" id="UP000076927">
    <property type="component" value="Chromosome"/>
</dbReference>
<proteinExistence type="predicted"/>
<dbReference type="PATRIC" id="fig|1178515.4.peg.4121"/>
<evidence type="ECO:0000256" key="1">
    <source>
        <dbReference type="SAM" id="Phobius"/>
    </source>
</evidence>
<name>A0A172TMI3_9BACL</name>
<keyword evidence="1" id="KW-1133">Transmembrane helix</keyword>
<sequence length="145" mass="16938">MSNKTQRKFKRIMNSISKQEKKKKARFFSFLENDVILGYYVKRKTDKWERRWVKFLQYVMIVVLIGLGLAMTLSVSLAENVTDSIHSMMIIGTMILFVIVCFGLIHPYVVLSDVYMKSRMRVLKYYGTSTLISLAVTIVYSILME</sequence>
<reference evidence="2 3" key="1">
    <citation type="submission" date="2015-01" db="EMBL/GenBank/DDBJ databases">
        <title>Paenibacillus swuensis/DY6/whole genome sequencing.</title>
        <authorList>
            <person name="Kim M.K."/>
            <person name="Srinivasan S."/>
            <person name="Lee J.-J."/>
        </authorList>
    </citation>
    <scope>NUCLEOTIDE SEQUENCE [LARGE SCALE GENOMIC DNA]</scope>
    <source>
        <strain evidence="2 3">DY6</strain>
    </source>
</reference>
<keyword evidence="3" id="KW-1185">Reference proteome</keyword>
<gene>
    <name evidence="2" type="ORF">SY83_20360</name>
</gene>
<dbReference type="AlphaFoldDB" id="A0A172TMI3"/>
<evidence type="ECO:0000313" key="2">
    <source>
        <dbReference type="EMBL" id="ANE48251.1"/>
    </source>
</evidence>